<evidence type="ECO:0000313" key="3">
    <source>
        <dbReference type="Proteomes" id="UP000247810"/>
    </source>
</evidence>
<accession>A0A319CSQ0</accession>
<dbReference type="STRING" id="1448320.A0A319CSQ0"/>
<gene>
    <name evidence="2" type="ORF">BO71DRAFT_469040</name>
</gene>
<sequence>MFLPVLLFLPQPRSSRLPHSSLRRRLPTRIAEHRQDPRGCPPQEPSRFTFVGDGHPAGARSHAMRVHWTERHRARRDRRQQQQSARRALPLLAPRKARETFRPGSPGSARAAAGRGQTMPSAPPGWTPSTGPLSLDALRFKADAVQILRQWLQDPAKSLGNDAFAAVVRLMTFEGLVDVRPVVVRIHERPVRNLRAPPPHSILGSSIDVQKMRCLWLISFIQDMRTLLGRSSRLYQDGLRVFPALHAAGLLIRTHGEVEGHRDTTRDVRSDSDRLPGLLAISILVQASLSRADVGQGDELIRLDRALATSRSTWEGSIQRLFSCLQDHFEECHPHGALRMDYVLQTADVVSHLSLEAHRGIEKCLLNMLCRTRDGALPFYVDDGGTPDSLLSTVHGY</sequence>
<dbReference type="EMBL" id="KZ826118">
    <property type="protein sequence ID" value="PYH88184.1"/>
    <property type="molecule type" value="Genomic_DNA"/>
</dbReference>
<dbReference type="VEuPathDB" id="FungiDB:BO71DRAFT_469040"/>
<evidence type="ECO:0000313" key="2">
    <source>
        <dbReference type="EMBL" id="PYH88184.1"/>
    </source>
</evidence>
<evidence type="ECO:0000256" key="1">
    <source>
        <dbReference type="SAM" id="MobiDB-lite"/>
    </source>
</evidence>
<feature type="compositionally biased region" description="Low complexity" evidence="1">
    <location>
        <begin position="81"/>
        <end position="94"/>
    </location>
</feature>
<protein>
    <submittedName>
        <fullName evidence="2">Uncharacterized protein</fullName>
    </submittedName>
</protein>
<dbReference type="Proteomes" id="UP000247810">
    <property type="component" value="Unassembled WGS sequence"/>
</dbReference>
<feature type="region of interest" description="Disordered" evidence="1">
    <location>
        <begin position="71"/>
        <end position="127"/>
    </location>
</feature>
<keyword evidence="3" id="KW-1185">Reference proteome</keyword>
<dbReference type="AlphaFoldDB" id="A0A319CSQ0"/>
<dbReference type="OrthoDB" id="4159781at2759"/>
<feature type="region of interest" description="Disordered" evidence="1">
    <location>
        <begin position="13"/>
        <end position="47"/>
    </location>
</feature>
<name>A0A319CSQ0_9EURO</name>
<feature type="compositionally biased region" description="Low complexity" evidence="1">
    <location>
        <begin position="102"/>
        <end position="116"/>
    </location>
</feature>
<reference evidence="2 3" key="1">
    <citation type="submission" date="2018-02" db="EMBL/GenBank/DDBJ databases">
        <title>The genomes of Aspergillus section Nigri reveals drivers in fungal speciation.</title>
        <authorList>
            <consortium name="DOE Joint Genome Institute"/>
            <person name="Vesth T.C."/>
            <person name="Nybo J."/>
            <person name="Theobald S."/>
            <person name="Brandl J."/>
            <person name="Frisvad J.C."/>
            <person name="Nielsen K.F."/>
            <person name="Lyhne E.K."/>
            <person name="Kogle M.E."/>
            <person name="Kuo A."/>
            <person name="Riley R."/>
            <person name="Clum A."/>
            <person name="Nolan M."/>
            <person name="Lipzen A."/>
            <person name="Salamov A."/>
            <person name="Henrissat B."/>
            <person name="Wiebenga A."/>
            <person name="De vries R.P."/>
            <person name="Grigoriev I.V."/>
            <person name="Mortensen U.H."/>
            <person name="Andersen M.R."/>
            <person name="Baker S.E."/>
        </authorList>
    </citation>
    <scope>NUCLEOTIDE SEQUENCE [LARGE SCALE GENOMIC DNA]</scope>
    <source>
        <strain evidence="2 3">CBS 707.79</strain>
    </source>
</reference>
<proteinExistence type="predicted"/>
<organism evidence="2 3">
    <name type="scientific">Aspergillus ellipticus CBS 707.79</name>
    <dbReference type="NCBI Taxonomy" id="1448320"/>
    <lineage>
        <taxon>Eukaryota</taxon>
        <taxon>Fungi</taxon>
        <taxon>Dikarya</taxon>
        <taxon>Ascomycota</taxon>
        <taxon>Pezizomycotina</taxon>
        <taxon>Eurotiomycetes</taxon>
        <taxon>Eurotiomycetidae</taxon>
        <taxon>Eurotiales</taxon>
        <taxon>Aspergillaceae</taxon>
        <taxon>Aspergillus</taxon>
        <taxon>Aspergillus subgen. Circumdati</taxon>
    </lineage>
</organism>